<feature type="domain" description="TonB-dependent receptor plug" evidence="12">
    <location>
        <begin position="139"/>
        <end position="236"/>
    </location>
</feature>
<dbReference type="Pfam" id="PF13715">
    <property type="entry name" value="CarbopepD_reg_2"/>
    <property type="match status" value="1"/>
</dbReference>
<dbReference type="InterPro" id="IPR008969">
    <property type="entry name" value="CarboxyPept-like_regulatory"/>
</dbReference>
<dbReference type="Proteomes" id="UP000192333">
    <property type="component" value="Chromosome I"/>
</dbReference>
<reference evidence="14" key="1">
    <citation type="submission" date="2017-04" db="EMBL/GenBank/DDBJ databases">
        <authorList>
            <person name="Varghese N."/>
            <person name="Submissions S."/>
        </authorList>
    </citation>
    <scope>NUCLEOTIDE SEQUENCE [LARGE SCALE GENOMIC DNA]</scope>
    <source>
        <strain evidence="14">DSM 16537</strain>
    </source>
</reference>
<dbReference type="Gene3D" id="2.40.170.20">
    <property type="entry name" value="TonB-dependent receptor, beta-barrel domain"/>
    <property type="match status" value="1"/>
</dbReference>
<dbReference type="GO" id="GO:0033214">
    <property type="term" value="P:siderophore-iron import into cell"/>
    <property type="evidence" value="ECO:0007669"/>
    <property type="project" value="TreeGrafter"/>
</dbReference>
<evidence type="ECO:0000256" key="5">
    <source>
        <dbReference type="ARBA" id="ARBA00023077"/>
    </source>
</evidence>
<dbReference type="InterPro" id="IPR012910">
    <property type="entry name" value="Plug_dom"/>
</dbReference>
<keyword evidence="3 8" id="KW-1134">Transmembrane beta strand</keyword>
<dbReference type="Pfam" id="PF00593">
    <property type="entry name" value="TonB_dep_Rec_b-barrel"/>
    <property type="match status" value="1"/>
</dbReference>
<evidence type="ECO:0000256" key="4">
    <source>
        <dbReference type="ARBA" id="ARBA00022692"/>
    </source>
</evidence>
<dbReference type="InterPro" id="IPR036942">
    <property type="entry name" value="Beta-barrel_TonB_sf"/>
</dbReference>
<dbReference type="InterPro" id="IPR037066">
    <property type="entry name" value="Plug_dom_sf"/>
</dbReference>
<dbReference type="Gene3D" id="2.60.40.1120">
    <property type="entry name" value="Carboxypeptidase-like, regulatory domain"/>
    <property type="match status" value="1"/>
</dbReference>
<feature type="domain" description="TonB-dependent receptor-like beta-barrel" evidence="11">
    <location>
        <begin position="368"/>
        <end position="775"/>
    </location>
</feature>
<evidence type="ECO:0000256" key="3">
    <source>
        <dbReference type="ARBA" id="ARBA00022452"/>
    </source>
</evidence>
<dbReference type="GO" id="GO:0009279">
    <property type="term" value="C:cell outer membrane"/>
    <property type="evidence" value="ECO:0007669"/>
    <property type="project" value="UniProtKB-SubCell"/>
</dbReference>
<dbReference type="EMBL" id="LT838813">
    <property type="protein sequence ID" value="SMD43301.1"/>
    <property type="molecule type" value="Genomic_DNA"/>
</dbReference>
<feature type="signal peptide" evidence="10">
    <location>
        <begin position="1"/>
        <end position="20"/>
    </location>
</feature>
<dbReference type="PANTHER" id="PTHR30442:SF0">
    <property type="entry name" value="FE(3+) DICITRATE TRANSPORT PROTEIN FECA"/>
    <property type="match status" value="1"/>
</dbReference>
<keyword evidence="10" id="KW-0732">Signal</keyword>
<keyword evidence="2 8" id="KW-0813">Transport</keyword>
<dbReference type="SUPFAM" id="SSF49464">
    <property type="entry name" value="Carboxypeptidase regulatory domain-like"/>
    <property type="match status" value="1"/>
</dbReference>
<keyword evidence="5 9" id="KW-0798">TonB box</keyword>
<dbReference type="AlphaFoldDB" id="A0A1W2H325"/>
<keyword evidence="7 8" id="KW-0998">Cell outer membrane</keyword>
<gene>
    <name evidence="13" type="ORF">SAMN00777080_1889</name>
</gene>
<keyword evidence="4 8" id="KW-0812">Transmembrane</keyword>
<dbReference type="Pfam" id="PF07715">
    <property type="entry name" value="Plug"/>
    <property type="match status" value="1"/>
</dbReference>
<evidence type="ECO:0000313" key="13">
    <source>
        <dbReference type="EMBL" id="SMD43301.1"/>
    </source>
</evidence>
<keyword evidence="14" id="KW-1185">Reference proteome</keyword>
<protein>
    <submittedName>
        <fullName evidence="13">Fe(3+) dicitrate transport protein</fullName>
    </submittedName>
</protein>
<proteinExistence type="inferred from homology"/>
<dbReference type="PROSITE" id="PS52016">
    <property type="entry name" value="TONB_DEPENDENT_REC_3"/>
    <property type="match status" value="1"/>
</dbReference>
<organism evidence="13 14">
    <name type="scientific">Aquiflexum balticum DSM 16537</name>
    <dbReference type="NCBI Taxonomy" id="758820"/>
    <lineage>
        <taxon>Bacteria</taxon>
        <taxon>Pseudomonadati</taxon>
        <taxon>Bacteroidota</taxon>
        <taxon>Cytophagia</taxon>
        <taxon>Cytophagales</taxon>
        <taxon>Cyclobacteriaceae</taxon>
        <taxon>Aquiflexum</taxon>
    </lineage>
</organism>
<accession>A0A1W2H325</accession>
<evidence type="ECO:0000259" key="12">
    <source>
        <dbReference type="Pfam" id="PF07715"/>
    </source>
</evidence>
<dbReference type="STRING" id="758820.SAMN00777080_1889"/>
<sequence>MKLFFTIVSVLAIGMNVSFAQKNVLKGRVLDETKQAVPGVALMLEGTVRGVQSDLSGGYVMKDIPEGNYVLKVNMLGYDEVKLPFSIAEAENLELDITLKEAPLSLDAFEFSVSRGIMGQERLPEVDRFRINAGKKNEVIRVGEINANLAMNNSRQIFGRTPGISIWENDGSGIQLGVASRGLNPNRSWEFNVRMNGYDITPDPMGYPEAYFTPPMEVVEQIEIVRGASSIQYGSQFGGLMNFVMRKPDKSTRFTFETLNTVGSNGLFSTFNYLGGTEGKWSYTAYYQKRVGNSWRENSYFNTDHAHVEVNYAASNRLIIGLDMTYMDTESQQPGGLTDEQFNTDPRVSTRERNWFSTPWFIPALTAEYILSENTKLSWKTFGTFAERNSVGFMRPINQEDDMGNRQVDRDFYTTYGSEFRMITEYSLFGKSNTLAAGVRYFNGFIDRKQLGTGDNGTEMNFDLISGGVFRRDFDFTNINQAVFAENVFRFSDKWLLTTGLRYERISSNMEGLFNIVNEEEQILVPQNRIRNFVLVGIGSQYKLTPSMEIYSNFSQAYRPVLISDLTPPATTDIIDENLQDSRGFNFDIGYRGAVQDWMKFDMGYFYLNYADRIGTIAVQDDNGAINQFRTNLGNSVSQGFEGYVEFDPISALTKTSNFGYLHLFASLAFVDARYGDFETTSVRDGEIVRGNLNGNRVENAPRRINRYGLTYRYSKFSITWQLSDIGDAFSDASNTVTPNSTATVGLIPAYSVQDLSASFDIKSRYIFKTGINNLTNEMYFTRRAGGYPGPGIMPGEGRTLYFTFGLKL</sequence>
<evidence type="ECO:0000256" key="8">
    <source>
        <dbReference type="PROSITE-ProRule" id="PRU01360"/>
    </source>
</evidence>
<evidence type="ECO:0000256" key="10">
    <source>
        <dbReference type="SAM" id="SignalP"/>
    </source>
</evidence>
<evidence type="ECO:0000256" key="7">
    <source>
        <dbReference type="ARBA" id="ARBA00023237"/>
    </source>
</evidence>
<comment type="subcellular location">
    <subcellularLocation>
        <location evidence="1 8">Cell outer membrane</location>
        <topology evidence="1 8">Multi-pass membrane protein</topology>
    </subcellularLocation>
</comment>
<evidence type="ECO:0000256" key="2">
    <source>
        <dbReference type="ARBA" id="ARBA00022448"/>
    </source>
</evidence>
<evidence type="ECO:0000256" key="9">
    <source>
        <dbReference type="RuleBase" id="RU003357"/>
    </source>
</evidence>
<name>A0A1W2H325_9BACT</name>
<evidence type="ECO:0000256" key="6">
    <source>
        <dbReference type="ARBA" id="ARBA00023136"/>
    </source>
</evidence>
<dbReference type="OrthoDB" id="9758472at2"/>
<dbReference type="PANTHER" id="PTHR30442">
    <property type="entry name" value="IRON III DICITRATE TRANSPORT PROTEIN FECA"/>
    <property type="match status" value="1"/>
</dbReference>
<evidence type="ECO:0000256" key="1">
    <source>
        <dbReference type="ARBA" id="ARBA00004571"/>
    </source>
</evidence>
<keyword evidence="6 8" id="KW-0472">Membrane</keyword>
<dbReference type="InterPro" id="IPR000531">
    <property type="entry name" value="Beta-barrel_TonB"/>
</dbReference>
<evidence type="ECO:0000259" key="11">
    <source>
        <dbReference type="Pfam" id="PF00593"/>
    </source>
</evidence>
<dbReference type="Gene3D" id="2.170.130.10">
    <property type="entry name" value="TonB-dependent receptor, plug domain"/>
    <property type="match status" value="1"/>
</dbReference>
<dbReference type="RefSeq" id="WP_084120038.1">
    <property type="nucleotide sequence ID" value="NZ_LT838813.1"/>
</dbReference>
<dbReference type="SUPFAM" id="SSF56935">
    <property type="entry name" value="Porins"/>
    <property type="match status" value="1"/>
</dbReference>
<comment type="similarity">
    <text evidence="8 9">Belongs to the TonB-dependent receptor family.</text>
</comment>
<dbReference type="InterPro" id="IPR039426">
    <property type="entry name" value="TonB-dep_rcpt-like"/>
</dbReference>
<evidence type="ECO:0000313" key="14">
    <source>
        <dbReference type="Proteomes" id="UP000192333"/>
    </source>
</evidence>
<feature type="chain" id="PRO_5012461606" evidence="10">
    <location>
        <begin position="21"/>
        <end position="809"/>
    </location>
</feature>